<keyword evidence="3" id="KW-0862">Zinc</keyword>
<keyword evidence="6" id="KW-1185">Reference proteome</keyword>
<dbReference type="GO" id="GO:0003676">
    <property type="term" value="F:nucleic acid binding"/>
    <property type="evidence" value="ECO:0007669"/>
    <property type="project" value="InterPro"/>
</dbReference>
<dbReference type="OrthoDB" id="784962at2759"/>
<evidence type="ECO:0000313" key="6">
    <source>
        <dbReference type="Proteomes" id="UP000078046"/>
    </source>
</evidence>
<dbReference type="InterPro" id="IPR036397">
    <property type="entry name" value="RNaseH_sf"/>
</dbReference>
<dbReference type="SUPFAM" id="SSF57903">
    <property type="entry name" value="FYVE/PHD zinc finger"/>
    <property type="match status" value="1"/>
</dbReference>
<accession>A0A177AYY0</accession>
<dbReference type="Gene3D" id="3.30.40.10">
    <property type="entry name" value="Zinc/RING finger domain, C3HC4 (zinc finger)"/>
    <property type="match status" value="1"/>
</dbReference>
<proteinExistence type="predicted"/>
<evidence type="ECO:0000256" key="2">
    <source>
        <dbReference type="ARBA" id="ARBA00022771"/>
    </source>
</evidence>
<dbReference type="Proteomes" id="UP000078046">
    <property type="component" value="Unassembled WGS sequence"/>
</dbReference>
<dbReference type="GO" id="GO:0008270">
    <property type="term" value="F:zinc ion binding"/>
    <property type="evidence" value="ECO:0007669"/>
    <property type="project" value="UniProtKB-KW"/>
</dbReference>
<dbReference type="InterPro" id="IPR011011">
    <property type="entry name" value="Znf_FYVE_PHD"/>
</dbReference>
<keyword evidence="2" id="KW-0863">Zinc-finger</keyword>
<reference evidence="5 6" key="1">
    <citation type="submission" date="2016-04" db="EMBL/GenBank/DDBJ databases">
        <title>The genome of Intoshia linei affirms orthonectids as highly simplified spiralians.</title>
        <authorList>
            <person name="Mikhailov K.V."/>
            <person name="Slusarev G.S."/>
            <person name="Nikitin M.A."/>
            <person name="Logacheva M.D."/>
            <person name="Penin A."/>
            <person name="Aleoshin V."/>
            <person name="Panchin Y.V."/>
        </authorList>
    </citation>
    <scope>NUCLEOTIDE SEQUENCE [LARGE SCALE GENOMIC DNA]</scope>
    <source>
        <strain evidence="5">Intl2013</strain>
        <tissue evidence="5">Whole animal</tissue>
    </source>
</reference>
<organism evidence="5 6">
    <name type="scientific">Intoshia linei</name>
    <dbReference type="NCBI Taxonomy" id="1819745"/>
    <lineage>
        <taxon>Eukaryota</taxon>
        <taxon>Metazoa</taxon>
        <taxon>Spiralia</taxon>
        <taxon>Lophotrochozoa</taxon>
        <taxon>Mesozoa</taxon>
        <taxon>Orthonectida</taxon>
        <taxon>Rhopaluridae</taxon>
        <taxon>Intoshia</taxon>
    </lineage>
</organism>
<feature type="domain" description="PHD-type" evidence="4">
    <location>
        <begin position="247"/>
        <end position="283"/>
    </location>
</feature>
<dbReference type="EMBL" id="LWCA01000718">
    <property type="protein sequence ID" value="OAF67219.1"/>
    <property type="molecule type" value="Genomic_DNA"/>
</dbReference>
<name>A0A177AYY0_9BILA</name>
<evidence type="ECO:0000256" key="3">
    <source>
        <dbReference type="ARBA" id="ARBA00022833"/>
    </source>
</evidence>
<evidence type="ECO:0000256" key="1">
    <source>
        <dbReference type="ARBA" id="ARBA00022723"/>
    </source>
</evidence>
<dbReference type="AlphaFoldDB" id="A0A177AYY0"/>
<comment type="caution">
    <text evidence="5">The sequence shown here is derived from an EMBL/GenBank/DDBJ whole genome shotgun (WGS) entry which is preliminary data.</text>
</comment>
<sequence>MKLQFHAINVFHALNIFNMCNTHCVSISVKQHSDPYLKGGIDHSGPKVNTVAGKSPDLKEIVEKEWAKSTKAYLSNKTRKVVDLGAVAPDMKYIVEKFPDVFDSRPGRTKEIEHEINVIPGRFDRNWDQKLLEVLFAIRNTVSVATKKSPAQMVYGKNLDLPWDANRTGVVVNDQELRNVGKYYRAIMSKNYDKTVPKQQDVETRNYRNNDPVLEKLDQRKRKMLEGKNDVFGGSEPIDTTGKFFYCNRGEIEGDFMVKCDRCRKWFHGQCVELTKTEADKLDTFC</sequence>
<evidence type="ECO:0000259" key="4">
    <source>
        <dbReference type="Pfam" id="PF00628"/>
    </source>
</evidence>
<dbReference type="InterPro" id="IPR019787">
    <property type="entry name" value="Znf_PHD-finger"/>
</dbReference>
<protein>
    <recommendedName>
        <fullName evidence="4">PHD-type domain-containing protein</fullName>
    </recommendedName>
</protein>
<dbReference type="Pfam" id="PF00628">
    <property type="entry name" value="PHD"/>
    <property type="match status" value="1"/>
</dbReference>
<gene>
    <name evidence="5" type="ORF">A3Q56_05052</name>
</gene>
<dbReference type="InterPro" id="IPR013083">
    <property type="entry name" value="Znf_RING/FYVE/PHD"/>
</dbReference>
<keyword evidence="1" id="KW-0479">Metal-binding</keyword>
<dbReference type="Gene3D" id="3.30.420.10">
    <property type="entry name" value="Ribonuclease H-like superfamily/Ribonuclease H"/>
    <property type="match status" value="1"/>
</dbReference>
<evidence type="ECO:0000313" key="5">
    <source>
        <dbReference type="EMBL" id="OAF67219.1"/>
    </source>
</evidence>